<dbReference type="HOGENOM" id="CLU_121109_0_0_1"/>
<dbReference type="InParanoid" id="H2VZH9"/>
<organism evidence="5 6">
    <name type="scientific">Caenorhabditis japonica</name>
    <dbReference type="NCBI Taxonomy" id="281687"/>
    <lineage>
        <taxon>Eukaryota</taxon>
        <taxon>Metazoa</taxon>
        <taxon>Ecdysozoa</taxon>
        <taxon>Nematoda</taxon>
        <taxon>Chromadorea</taxon>
        <taxon>Rhabditida</taxon>
        <taxon>Rhabditina</taxon>
        <taxon>Rhabditomorpha</taxon>
        <taxon>Rhabditoidea</taxon>
        <taxon>Rhabditidae</taxon>
        <taxon>Peloderinae</taxon>
        <taxon>Caenorhabditis</taxon>
    </lineage>
</organism>
<protein>
    <recommendedName>
        <fullName evidence="7">Transthyretin-like family protein</fullName>
    </recommendedName>
</protein>
<keyword evidence="6" id="KW-1185">Reference proteome</keyword>
<proteinExistence type="inferred from homology"/>
<keyword evidence="3" id="KW-0964">Secreted</keyword>
<evidence type="ECO:0000256" key="1">
    <source>
        <dbReference type="ARBA" id="ARBA00004613"/>
    </source>
</evidence>
<dbReference type="InterPro" id="IPR038479">
    <property type="entry name" value="Transthyretin-like_sf"/>
</dbReference>
<accession>H2VZH9</accession>
<dbReference type="GO" id="GO:0009986">
    <property type="term" value="C:cell surface"/>
    <property type="evidence" value="ECO:0007669"/>
    <property type="project" value="InterPro"/>
</dbReference>
<evidence type="ECO:0000256" key="3">
    <source>
        <dbReference type="ARBA" id="ARBA00022525"/>
    </source>
</evidence>
<dbReference type="GO" id="GO:0005576">
    <property type="term" value="C:extracellular region"/>
    <property type="evidence" value="ECO:0007669"/>
    <property type="project" value="UniProtKB-SubCell"/>
</dbReference>
<comment type="similarity">
    <text evidence="2">Belongs to the nematode transthyretin-like family.</text>
</comment>
<dbReference type="PANTHER" id="PTHR21700">
    <property type="entry name" value="TRANSTHYRETIN-LIKE FAMILY PROTEIN-RELATED"/>
    <property type="match status" value="1"/>
</dbReference>
<dbReference type="InterPro" id="IPR001534">
    <property type="entry name" value="Transthyretin-like"/>
</dbReference>
<dbReference type="PANTHER" id="PTHR21700:SF30">
    <property type="entry name" value="TRANSTHYRETIN-LIKE FAMILY PROTEIN"/>
    <property type="match status" value="1"/>
</dbReference>
<evidence type="ECO:0000256" key="4">
    <source>
        <dbReference type="ARBA" id="ARBA00022729"/>
    </source>
</evidence>
<reference evidence="6" key="1">
    <citation type="submission" date="2010-08" db="EMBL/GenBank/DDBJ databases">
        <authorList>
            <consortium name="Caenorhabditis japonica Sequencing Consortium"/>
            <person name="Wilson R.K."/>
        </authorList>
    </citation>
    <scope>NUCLEOTIDE SEQUENCE [LARGE SCALE GENOMIC DNA]</scope>
    <source>
        <strain evidence="6">DF5081</strain>
    </source>
</reference>
<dbReference type="EnsemblMetazoa" id="CJA07904.2">
    <property type="protein sequence ID" value="CJA07904.2"/>
    <property type="gene ID" value="WBGene00127108"/>
</dbReference>
<evidence type="ECO:0008006" key="7">
    <source>
        <dbReference type="Google" id="ProtNLM"/>
    </source>
</evidence>
<dbReference type="Gene3D" id="2.60.40.3330">
    <property type="match status" value="1"/>
</dbReference>
<keyword evidence="4" id="KW-0732">Signal</keyword>
<dbReference type="AlphaFoldDB" id="H2VZH9"/>
<dbReference type="Pfam" id="PF01060">
    <property type="entry name" value="TTR-52"/>
    <property type="match status" value="1"/>
</dbReference>
<evidence type="ECO:0000256" key="2">
    <source>
        <dbReference type="ARBA" id="ARBA00010112"/>
    </source>
</evidence>
<comment type="subcellular location">
    <subcellularLocation>
        <location evidence="1">Secreted</location>
    </subcellularLocation>
</comment>
<evidence type="ECO:0000313" key="5">
    <source>
        <dbReference type="EnsemblMetazoa" id="CJA07904.1"/>
    </source>
</evidence>
<name>H2VZH9_CAEJA</name>
<dbReference type="Proteomes" id="UP000005237">
    <property type="component" value="Unassembled WGS sequence"/>
</dbReference>
<dbReference type="EnsemblMetazoa" id="CJA07904.1">
    <property type="protein sequence ID" value="CJA07904.1"/>
    <property type="gene ID" value="WBGene00127108"/>
</dbReference>
<reference evidence="5" key="2">
    <citation type="submission" date="2012-11" db="UniProtKB">
        <authorList>
            <consortium name="EnsemblMetazoa"/>
        </authorList>
    </citation>
    <scope>IDENTIFICATION</scope>
    <source>
        <strain evidence="5">DF5081</strain>
    </source>
</reference>
<dbReference type="eggNOG" id="ENOG502SVCV">
    <property type="taxonomic scope" value="Eukaryota"/>
</dbReference>
<evidence type="ECO:0000313" key="6">
    <source>
        <dbReference type="Proteomes" id="UP000005237"/>
    </source>
</evidence>
<sequence>MQNVTVKGTVLCNKKRVPSLHVVLHEKDTIGPDDKLASVYTNVAGEFQLYGEEDEFSSIRPYIRIHHTCDTKAGCKRISEYEVPKDKIGGTFDMKYIALEIHAHDDKVKCP</sequence>